<evidence type="ECO:0000313" key="1">
    <source>
        <dbReference type="EMBL" id="XDO98631.1"/>
    </source>
</evidence>
<protein>
    <submittedName>
        <fullName evidence="1">DUF2141 domain-containing protein</fullName>
    </submittedName>
</protein>
<dbReference type="InterPro" id="IPR018673">
    <property type="entry name" value="DUF2141"/>
</dbReference>
<dbReference type="Pfam" id="PF09912">
    <property type="entry name" value="DUF2141"/>
    <property type="match status" value="1"/>
</dbReference>
<organism evidence="1">
    <name type="scientific">Caulobacter sp. 73W</name>
    <dbReference type="NCBI Taxonomy" id="3161137"/>
    <lineage>
        <taxon>Bacteria</taxon>
        <taxon>Pseudomonadati</taxon>
        <taxon>Pseudomonadota</taxon>
        <taxon>Alphaproteobacteria</taxon>
        <taxon>Caulobacterales</taxon>
        <taxon>Caulobacteraceae</taxon>
        <taxon>Caulobacter</taxon>
    </lineage>
</organism>
<accession>A0AB39KZM6</accession>
<name>A0AB39KZM6_9CAUL</name>
<reference evidence="1" key="1">
    <citation type="submission" date="2024-06" db="EMBL/GenBank/DDBJ databases">
        <title>Caulobacter inopinatus, sp. nov.</title>
        <authorList>
            <person name="Donachie S.P."/>
        </authorList>
    </citation>
    <scope>NUCLEOTIDE SEQUENCE</scope>
    <source>
        <strain evidence="1">73W</strain>
    </source>
</reference>
<dbReference type="RefSeq" id="WP_369062506.1">
    <property type="nucleotide sequence ID" value="NZ_CP158375.1"/>
</dbReference>
<dbReference type="AlphaFoldDB" id="A0AB39KZM6"/>
<gene>
    <name evidence="1" type="ORF">ABOZ73_08300</name>
</gene>
<proteinExistence type="predicted"/>
<sequence>MGLGAGLALPARAASLQLNFPDLKPVGQIAWAIHSDAAAWARRGPPLRSGVARVGSPVVVDLPAGQYGVMAYHDRNSDLKLNTLPIGLPTEPYGFSNNSRGRFGPPSWEAARFTLPAEGLQQSIRLR</sequence>
<dbReference type="EMBL" id="CP158375">
    <property type="protein sequence ID" value="XDO98631.1"/>
    <property type="molecule type" value="Genomic_DNA"/>
</dbReference>